<organism evidence="5 6">
    <name type="scientific">Palleronia aestuarii</name>
    <dbReference type="NCBI Taxonomy" id="568105"/>
    <lineage>
        <taxon>Bacteria</taxon>
        <taxon>Pseudomonadati</taxon>
        <taxon>Pseudomonadota</taxon>
        <taxon>Alphaproteobacteria</taxon>
        <taxon>Rhodobacterales</taxon>
        <taxon>Roseobacteraceae</taxon>
        <taxon>Palleronia</taxon>
    </lineage>
</organism>
<dbReference type="InterPro" id="IPR036188">
    <property type="entry name" value="FAD/NAD-bd_sf"/>
</dbReference>
<evidence type="ECO:0000259" key="4">
    <source>
        <dbReference type="Pfam" id="PF01593"/>
    </source>
</evidence>
<keyword evidence="2" id="KW-0560">Oxidoreductase</keyword>
<dbReference type="InterPro" id="IPR054841">
    <property type="entry name" value="carotdesatCrtD"/>
</dbReference>
<dbReference type="AlphaFoldDB" id="A0A2W7MTK6"/>
<comment type="similarity">
    <text evidence="1">Belongs to the carotenoid/retinoid oxidoreductase family.</text>
</comment>
<feature type="compositionally biased region" description="Low complexity" evidence="3">
    <location>
        <begin position="531"/>
        <end position="542"/>
    </location>
</feature>
<dbReference type="PANTHER" id="PTHR43734:SF7">
    <property type="entry name" value="4,4'-DIAPONEUROSPORENE OXYGENASE"/>
    <property type="match status" value="1"/>
</dbReference>
<proteinExistence type="inferred from homology"/>
<feature type="domain" description="Amine oxidase" evidence="4">
    <location>
        <begin position="45"/>
        <end position="317"/>
    </location>
</feature>
<evidence type="ECO:0000313" key="5">
    <source>
        <dbReference type="EMBL" id="PZX11425.1"/>
    </source>
</evidence>
<feature type="region of interest" description="Disordered" evidence="3">
    <location>
        <begin position="521"/>
        <end position="552"/>
    </location>
</feature>
<gene>
    <name evidence="5" type="ORF">LX81_03930</name>
</gene>
<dbReference type="Pfam" id="PF01593">
    <property type="entry name" value="Amino_oxidase"/>
    <property type="match status" value="1"/>
</dbReference>
<reference evidence="5 6" key="1">
    <citation type="submission" date="2018-06" db="EMBL/GenBank/DDBJ databases">
        <title>Genomic Encyclopedia of Archaeal and Bacterial Type Strains, Phase II (KMG-II): from individual species to whole genera.</title>
        <authorList>
            <person name="Goeker M."/>
        </authorList>
    </citation>
    <scope>NUCLEOTIDE SEQUENCE [LARGE SCALE GENOMIC DNA]</scope>
    <source>
        <strain evidence="5 6">DSM 22009</strain>
    </source>
</reference>
<evidence type="ECO:0000256" key="1">
    <source>
        <dbReference type="ARBA" id="ARBA00006046"/>
    </source>
</evidence>
<dbReference type="SUPFAM" id="SSF51905">
    <property type="entry name" value="FAD/NAD(P)-binding domain"/>
    <property type="match status" value="1"/>
</dbReference>
<dbReference type="InterPro" id="IPR002937">
    <property type="entry name" value="Amino_oxidase"/>
</dbReference>
<evidence type="ECO:0000256" key="2">
    <source>
        <dbReference type="ARBA" id="ARBA00023002"/>
    </source>
</evidence>
<dbReference type="Proteomes" id="UP000248916">
    <property type="component" value="Unassembled WGS sequence"/>
</dbReference>
<comment type="caution">
    <text evidence="5">The sequence shown here is derived from an EMBL/GenBank/DDBJ whole genome shotgun (WGS) entry which is preliminary data.</text>
</comment>
<dbReference type="EMBL" id="QKZL01000031">
    <property type="protein sequence ID" value="PZX11425.1"/>
    <property type="molecule type" value="Genomic_DNA"/>
</dbReference>
<protein>
    <submittedName>
        <fullName evidence="5">1-hydroxycarotenoid 3,4-desaturase</fullName>
    </submittedName>
</protein>
<accession>A0A2W7MTK6</accession>
<evidence type="ECO:0000256" key="3">
    <source>
        <dbReference type="SAM" id="MobiDB-lite"/>
    </source>
</evidence>
<evidence type="ECO:0000313" key="6">
    <source>
        <dbReference type="Proteomes" id="UP000248916"/>
    </source>
</evidence>
<name>A0A2W7MTK6_9RHOB</name>
<dbReference type="NCBIfam" id="NF045637">
    <property type="entry name" value="carotdesatCrtDProt"/>
    <property type="match status" value="1"/>
</dbReference>
<dbReference type="Gene3D" id="3.50.50.60">
    <property type="entry name" value="FAD/NAD(P)-binding domain"/>
    <property type="match status" value="2"/>
</dbReference>
<dbReference type="GO" id="GO:0016491">
    <property type="term" value="F:oxidoreductase activity"/>
    <property type="evidence" value="ECO:0007669"/>
    <property type="project" value="UniProtKB-KW"/>
</dbReference>
<keyword evidence="6" id="KW-1185">Reference proteome</keyword>
<dbReference type="PANTHER" id="PTHR43734">
    <property type="entry name" value="PHYTOENE DESATURASE"/>
    <property type="match status" value="1"/>
</dbReference>
<sequence>MAIRSVSLIRQLSVNQSGQSALASQLSRMAPRAHLPRILIIGAGIGGLAAAARLAHSGHRVEIFEAGASPGGKMRSLPTAAGLAEAGPTVLTLRAVFDDLFADCNARLEDRVSIVPEPLLARHFWPDGTQLDLFSDHEESAAAIRTFAGPRAESQFHAFAGRAAKLFAAFDAPMMQAGRPNPLTLARRVMAEPGLLPAIAPHRSLSGLLARNFDDPRLRQLFGRYATYVGGTPDTTPALLSLVWQAEAAGIWRVTGGLSALARAVADLAVERGATLYLDTSVKEIRITDGAVRGVVTGNDRLHAGEIVLHAGDPRALGAGHLGVAARKAVSSRGTDPRSLSAEVWAFAAKPDGPPLAHHNVFFGADPKTEFDPIRHGRPPDDPTVYVCAQDRGTNLKPPRIERFETIVNAPPGLAEQEYETCRRRTFGTLARRGLTFSPEPSRSDGALTDPQGFGCLFPGSMGALYGRAPTGLMAAFARPRATTRIKGLYLAGGGTHPGPGVPMAGLSGKHAAAAIATARSSTSMFRRRATPGGTSTGSATTVAMPSTSSDS</sequence>